<comment type="caution">
    <text evidence="2">The sequence shown here is derived from an EMBL/GenBank/DDBJ whole genome shotgun (WGS) entry which is preliminary data.</text>
</comment>
<dbReference type="RefSeq" id="WP_203803184.1">
    <property type="nucleotide sequence ID" value="NZ_BAAAQE010000013.1"/>
</dbReference>
<evidence type="ECO:0008006" key="4">
    <source>
        <dbReference type="Google" id="ProtNLM"/>
    </source>
</evidence>
<organism evidence="2 3">
    <name type="scientific">Actinoplanes couchii</name>
    <dbReference type="NCBI Taxonomy" id="403638"/>
    <lineage>
        <taxon>Bacteria</taxon>
        <taxon>Bacillati</taxon>
        <taxon>Actinomycetota</taxon>
        <taxon>Actinomycetes</taxon>
        <taxon>Micromonosporales</taxon>
        <taxon>Micromonosporaceae</taxon>
        <taxon>Actinoplanes</taxon>
    </lineage>
</organism>
<keyword evidence="3" id="KW-1185">Reference proteome</keyword>
<sequence>MARTIIVIEIDESRYRDVESAAREMDISPETFVAVVTEQYVTRQIRQRATPEPPIPSEPTEPNQPAQPSEPGEPGE</sequence>
<dbReference type="EMBL" id="BOMG01000086">
    <property type="protein sequence ID" value="GID58607.1"/>
    <property type="molecule type" value="Genomic_DNA"/>
</dbReference>
<gene>
    <name evidence="2" type="ORF">Aco03nite_070110</name>
</gene>
<feature type="region of interest" description="Disordered" evidence="1">
    <location>
        <begin position="44"/>
        <end position="76"/>
    </location>
</feature>
<reference evidence="2 3" key="1">
    <citation type="submission" date="2021-01" db="EMBL/GenBank/DDBJ databases">
        <title>Whole genome shotgun sequence of Actinoplanes couchii NBRC 106145.</title>
        <authorList>
            <person name="Komaki H."/>
            <person name="Tamura T."/>
        </authorList>
    </citation>
    <scope>NUCLEOTIDE SEQUENCE [LARGE SCALE GENOMIC DNA]</scope>
    <source>
        <strain evidence="2 3">NBRC 106145</strain>
    </source>
</reference>
<proteinExistence type="predicted"/>
<protein>
    <recommendedName>
        <fullName evidence="4">CopG domain protein DNA-binding domain protein</fullName>
    </recommendedName>
</protein>
<dbReference type="Proteomes" id="UP000612282">
    <property type="component" value="Unassembled WGS sequence"/>
</dbReference>
<accession>A0ABQ3XJC6</accession>
<evidence type="ECO:0000313" key="2">
    <source>
        <dbReference type="EMBL" id="GID58607.1"/>
    </source>
</evidence>
<name>A0ABQ3XJC6_9ACTN</name>
<evidence type="ECO:0000313" key="3">
    <source>
        <dbReference type="Proteomes" id="UP000612282"/>
    </source>
</evidence>
<evidence type="ECO:0000256" key="1">
    <source>
        <dbReference type="SAM" id="MobiDB-lite"/>
    </source>
</evidence>